<comment type="caution">
    <text evidence="2">The sequence shown here is derived from an EMBL/GenBank/DDBJ whole genome shotgun (WGS) entry which is preliminary data.</text>
</comment>
<proteinExistence type="predicted"/>
<gene>
    <name evidence="2" type="ORF">WQQ_08550</name>
</gene>
<dbReference type="PRINTS" id="PR00111">
    <property type="entry name" value="ABHYDROLASE"/>
</dbReference>
<evidence type="ECO:0000313" key="2">
    <source>
        <dbReference type="EMBL" id="EIT70718.1"/>
    </source>
</evidence>
<dbReference type="InterPro" id="IPR029058">
    <property type="entry name" value="AB_hydrolase_fold"/>
</dbReference>
<organism evidence="2 3">
    <name type="scientific">Hydrocarboniphaga effusa AP103</name>
    <dbReference type="NCBI Taxonomy" id="1172194"/>
    <lineage>
        <taxon>Bacteria</taxon>
        <taxon>Pseudomonadati</taxon>
        <taxon>Pseudomonadota</taxon>
        <taxon>Gammaproteobacteria</taxon>
        <taxon>Nevskiales</taxon>
        <taxon>Nevskiaceae</taxon>
        <taxon>Hydrocarboniphaga</taxon>
    </lineage>
</organism>
<sequence length="257" mass="27971">MDNVIVDGAELSTLTLGGAVGTPLVMLHGLIAGNMATWYSAFATPLASDRRVLLYDQRGHGGSSMPTRGFDLDSQSDDLARVLAHHRVDHSFDLVGHSMGALIALRYALRHPHRLRRLVLVDAPMPACDHVAPSLLTAKTPEALAEHFGANGELSGRRRERQLRRLSSLLFDSTLVADLLAMHAEPDEQLRKLQVPVLLVYGRRSPCFSAGERLHALLPNAELSALDCGHYIPEEAPADLRAELARFLTLNDASLAA</sequence>
<dbReference type="STRING" id="1172194.WQQ_08550"/>
<name>I8TA24_9GAMM</name>
<dbReference type="PANTHER" id="PTHR43798">
    <property type="entry name" value="MONOACYLGLYCEROL LIPASE"/>
    <property type="match status" value="1"/>
</dbReference>
<evidence type="ECO:0000259" key="1">
    <source>
        <dbReference type="Pfam" id="PF00561"/>
    </source>
</evidence>
<dbReference type="Gene3D" id="3.40.50.1820">
    <property type="entry name" value="alpha/beta hydrolase"/>
    <property type="match status" value="1"/>
</dbReference>
<keyword evidence="3" id="KW-1185">Reference proteome</keyword>
<feature type="domain" description="AB hydrolase-1" evidence="1">
    <location>
        <begin position="23"/>
        <end position="127"/>
    </location>
</feature>
<dbReference type="EMBL" id="AKGD01000001">
    <property type="protein sequence ID" value="EIT70718.1"/>
    <property type="molecule type" value="Genomic_DNA"/>
</dbReference>
<protein>
    <recommendedName>
        <fullName evidence="1">AB hydrolase-1 domain-containing protein</fullName>
    </recommendedName>
</protein>
<dbReference type="OrthoDB" id="9793083at2"/>
<dbReference type="AlphaFoldDB" id="I8TA24"/>
<reference evidence="2 3" key="1">
    <citation type="journal article" date="2012" name="J. Bacteriol.">
        <title>Genome Sequence of n-Alkane-Degrading Hydrocarboniphaga effusa Strain AP103T (ATCC BAA-332T).</title>
        <authorList>
            <person name="Chang H.K."/>
            <person name="Zylstra G.J."/>
            <person name="Chae J.C."/>
        </authorList>
    </citation>
    <scope>NUCLEOTIDE SEQUENCE [LARGE SCALE GENOMIC DNA]</scope>
    <source>
        <strain evidence="2 3">AP103</strain>
    </source>
</reference>
<dbReference type="Proteomes" id="UP000003704">
    <property type="component" value="Unassembled WGS sequence"/>
</dbReference>
<dbReference type="Pfam" id="PF00561">
    <property type="entry name" value="Abhydrolase_1"/>
    <property type="match status" value="1"/>
</dbReference>
<dbReference type="SUPFAM" id="SSF53474">
    <property type="entry name" value="alpha/beta-Hydrolases"/>
    <property type="match status" value="1"/>
</dbReference>
<evidence type="ECO:0000313" key="3">
    <source>
        <dbReference type="Proteomes" id="UP000003704"/>
    </source>
</evidence>
<dbReference type="PANTHER" id="PTHR43798:SF33">
    <property type="entry name" value="HYDROLASE, PUTATIVE (AFU_ORTHOLOGUE AFUA_2G14860)-RELATED"/>
    <property type="match status" value="1"/>
</dbReference>
<dbReference type="InterPro" id="IPR000073">
    <property type="entry name" value="AB_hydrolase_1"/>
</dbReference>
<dbReference type="GO" id="GO:0016020">
    <property type="term" value="C:membrane"/>
    <property type="evidence" value="ECO:0007669"/>
    <property type="project" value="TreeGrafter"/>
</dbReference>
<dbReference type="InterPro" id="IPR050266">
    <property type="entry name" value="AB_hydrolase_sf"/>
</dbReference>
<accession>I8TA24</accession>
<dbReference type="RefSeq" id="WP_007183811.1">
    <property type="nucleotide sequence ID" value="NZ_AKGD01000001.1"/>
</dbReference>